<organism evidence="2 3">
    <name type="scientific">Paraburkholderia piptadeniae</name>
    <dbReference type="NCBI Taxonomy" id="1701573"/>
    <lineage>
        <taxon>Bacteria</taxon>
        <taxon>Pseudomonadati</taxon>
        <taxon>Pseudomonadota</taxon>
        <taxon>Betaproteobacteria</taxon>
        <taxon>Burkholderiales</taxon>
        <taxon>Burkholderiaceae</taxon>
        <taxon>Paraburkholderia</taxon>
    </lineage>
</organism>
<keyword evidence="3" id="KW-1185">Reference proteome</keyword>
<dbReference type="RefSeq" id="WP_087737892.1">
    <property type="nucleotide sequence ID" value="NZ_CYGY02000063.1"/>
</dbReference>
<evidence type="ECO:0000313" key="2">
    <source>
        <dbReference type="EMBL" id="SIT48211.1"/>
    </source>
</evidence>
<evidence type="ECO:0008006" key="4">
    <source>
        <dbReference type="Google" id="ProtNLM"/>
    </source>
</evidence>
<dbReference type="Proteomes" id="UP000195569">
    <property type="component" value="Unassembled WGS sequence"/>
</dbReference>
<dbReference type="InterPro" id="IPR010344">
    <property type="entry name" value="YbjH"/>
</dbReference>
<accession>A0A1N7SLA1</accession>
<protein>
    <recommendedName>
        <fullName evidence="4">Exopolysaccharide biosynthesis protein YbjH</fullName>
    </recommendedName>
</protein>
<sequence length="782" mass="84076">MSLAVALTLSVAAQAAAPPVLNSLGQAGGLVIPYAFALPEGTAEAQYNHFLDPRFGARATGAQMYWGAVGLLPYVEVSGGLANYPGNVPAAFSGADHFLFRHLMADVKVQVPRFFRYQPAIAFGMTDVGGQTHYFRSTYGVVSQSFGPATLSVGYGQGDRLNGIFGGAEVSLWNTGASLLVEDDSKTPYAGFRYQSPGVSWLAGASFVGTVLRSLRSTYGVAPRTSFSVGVQIPLGHRFDASPVEHTPADSNLPANIGVEDNLAAHAGALPPDMRGLAAELPPASHVDIADRDFAVAPTRPATRLTLAGVDDVWSGRERVAQLPEPAKSDSVVDETAALDTVAAQLFAAGLERVRVGVRERDLIVEYENHRYNQNEADALGIVLGVASAGAPREVERIHAVIKKDNQILGELTVTRDAYAQFLVSGTPGDLAISMTMRLRPDYDANSVEWHGDEHRHGLTRLEVRPIASYLFGTEYGNLDASIGVNVVGHIPLWKGAELIGSYVAPIYHTANMDDGRVYSKYRLQAGLSDAALAQSFWIAPQVLNVLAVGKFDFHYVGAENETTLFVPGHPDLVRLRLAYLHQQPGTDHLPHEINASLTYRWVQPAWKLWVEAGAARFVGGDKGPLITFTRWFDDVSFSVHAEHSGQGTYAGLAIGFPLTPRQGMKPGITQIDGADHFALDFRTRVGAPNYVAPNAVENLGFAYGTQKMLLNEGRFSAQYFATQLKRMRDAYERYAAAPTGLVTVSRSSGAVSAIGATKGRVACANFYRATGAQAQQLNGCQ</sequence>
<comment type="caution">
    <text evidence="2">The sequence shown here is derived from an EMBL/GenBank/DDBJ whole genome shotgun (WGS) entry which is preliminary data.</text>
</comment>
<reference evidence="2" key="1">
    <citation type="submission" date="2016-12" db="EMBL/GenBank/DDBJ databases">
        <authorList>
            <person name="Moulin L."/>
        </authorList>
    </citation>
    <scope>NUCLEOTIDE SEQUENCE [LARGE SCALE GENOMIC DNA]</scope>
    <source>
        <strain evidence="2">STM 7183</strain>
    </source>
</reference>
<dbReference type="EMBL" id="CYGY02000063">
    <property type="protein sequence ID" value="SIT48211.1"/>
    <property type="molecule type" value="Genomic_DNA"/>
</dbReference>
<evidence type="ECO:0000256" key="1">
    <source>
        <dbReference type="SAM" id="SignalP"/>
    </source>
</evidence>
<proteinExistence type="predicted"/>
<name>A0A1N7SLA1_9BURK</name>
<keyword evidence="1" id="KW-0732">Signal</keyword>
<feature type="signal peptide" evidence="1">
    <location>
        <begin position="1"/>
        <end position="15"/>
    </location>
</feature>
<dbReference type="OrthoDB" id="5392628at2"/>
<evidence type="ECO:0000313" key="3">
    <source>
        <dbReference type="Proteomes" id="UP000195569"/>
    </source>
</evidence>
<gene>
    <name evidence="2" type="ORF">BN2476_630054</name>
</gene>
<dbReference type="Pfam" id="PF06082">
    <property type="entry name" value="YjbH"/>
    <property type="match status" value="2"/>
</dbReference>
<dbReference type="AlphaFoldDB" id="A0A1N7SLA1"/>
<feature type="chain" id="PRO_5012704190" description="Exopolysaccharide biosynthesis protein YbjH" evidence="1">
    <location>
        <begin position="16"/>
        <end position="782"/>
    </location>
</feature>